<dbReference type="PROSITE" id="PS51257">
    <property type="entry name" value="PROKAR_LIPOPROTEIN"/>
    <property type="match status" value="1"/>
</dbReference>
<keyword evidence="1" id="KW-0472">Membrane</keyword>
<reference evidence="3 4" key="1">
    <citation type="submission" date="2017-05" db="EMBL/GenBank/DDBJ databases">
        <title>Comparative genomic and metabolic analysis of manganese-oxidizing mechanisms in Celeribater manganoxidans DY25T: its adaption to the environment of polymetallic nodule.</title>
        <authorList>
            <person name="Wang X."/>
        </authorList>
    </citation>
    <scope>NUCLEOTIDE SEQUENCE [LARGE SCALE GENOMIC DNA]</scope>
    <source>
        <strain evidence="3 4">DY25</strain>
    </source>
</reference>
<dbReference type="Proteomes" id="UP000219050">
    <property type="component" value="Chromosome"/>
</dbReference>
<name>A0A291M307_9RHOB</name>
<evidence type="ECO:0000259" key="2">
    <source>
        <dbReference type="PROSITE" id="PS50930"/>
    </source>
</evidence>
<evidence type="ECO:0000313" key="4">
    <source>
        <dbReference type="Proteomes" id="UP000219050"/>
    </source>
</evidence>
<gene>
    <name evidence="3" type="ORF">CBW24_05335</name>
</gene>
<protein>
    <recommendedName>
        <fullName evidence="2">HTH LytTR-type domain-containing protein</fullName>
    </recommendedName>
</protein>
<accession>A0A291M307</accession>
<keyword evidence="4" id="KW-1185">Reference proteome</keyword>
<proteinExistence type="predicted"/>
<feature type="transmembrane region" description="Helical" evidence="1">
    <location>
        <begin position="6"/>
        <end position="28"/>
    </location>
</feature>
<feature type="domain" description="HTH LytTR-type" evidence="2">
    <location>
        <begin position="149"/>
        <end position="232"/>
    </location>
</feature>
<feature type="transmembrane region" description="Helical" evidence="1">
    <location>
        <begin position="72"/>
        <end position="94"/>
    </location>
</feature>
<feature type="transmembrane region" description="Helical" evidence="1">
    <location>
        <begin position="35"/>
        <end position="60"/>
    </location>
</feature>
<dbReference type="InterPro" id="IPR007492">
    <property type="entry name" value="LytTR_DNA-bd_dom"/>
</dbReference>
<sequence length="243" mass="26834">MSWPVRFGYWGTVNVVSMVFGASCRAIALHYLGRYSYWIGALATTVLMTLTFTPTLLFIIRLWQGPVLGASALPPLSLSVAFVTALILLAVLLLQRHKARVEAKIQARAASEIEERVEEVRKTIPPIRALPRLLDRIEPELRGPLVHLTVRDHYVDITTTKGSSAILMRLSDAIAETEGFAGIQVHRSHWVSLDAVRGSVTYKGRLFLLLSNGSEVPVSRGYRAAVEQAGLLTEAPELQRQPA</sequence>
<dbReference type="PROSITE" id="PS50930">
    <property type="entry name" value="HTH_LYTTR"/>
    <property type="match status" value="1"/>
</dbReference>
<dbReference type="KEGG" id="cmag:CBW24_05335"/>
<dbReference type="SMART" id="SM00850">
    <property type="entry name" value="LytTR"/>
    <property type="match status" value="1"/>
</dbReference>
<organism evidence="3 4">
    <name type="scientific">Pacificitalea manganoxidans</name>
    <dbReference type="NCBI Taxonomy" id="1411902"/>
    <lineage>
        <taxon>Bacteria</taxon>
        <taxon>Pseudomonadati</taxon>
        <taxon>Pseudomonadota</taxon>
        <taxon>Alphaproteobacteria</taxon>
        <taxon>Rhodobacterales</taxon>
        <taxon>Paracoccaceae</taxon>
        <taxon>Pacificitalea</taxon>
    </lineage>
</organism>
<keyword evidence="1" id="KW-0812">Transmembrane</keyword>
<dbReference type="GO" id="GO:0003677">
    <property type="term" value="F:DNA binding"/>
    <property type="evidence" value="ECO:0007669"/>
    <property type="project" value="InterPro"/>
</dbReference>
<evidence type="ECO:0000313" key="3">
    <source>
        <dbReference type="EMBL" id="ATI43322.1"/>
    </source>
</evidence>
<keyword evidence="1" id="KW-1133">Transmembrane helix</keyword>
<dbReference type="Pfam" id="PF04397">
    <property type="entry name" value="LytTR"/>
    <property type="match status" value="1"/>
</dbReference>
<evidence type="ECO:0000256" key="1">
    <source>
        <dbReference type="SAM" id="Phobius"/>
    </source>
</evidence>
<dbReference type="AlphaFoldDB" id="A0A291M307"/>
<dbReference type="Gene3D" id="2.40.50.1020">
    <property type="entry name" value="LytTr DNA-binding domain"/>
    <property type="match status" value="1"/>
</dbReference>
<dbReference type="EMBL" id="CP021404">
    <property type="protein sequence ID" value="ATI43322.1"/>
    <property type="molecule type" value="Genomic_DNA"/>
</dbReference>